<dbReference type="Pfam" id="PF25137">
    <property type="entry name" value="ADH_Fe_C"/>
    <property type="match status" value="1"/>
</dbReference>
<evidence type="ECO:0000259" key="11">
    <source>
        <dbReference type="Pfam" id="PF00465"/>
    </source>
</evidence>
<dbReference type="PROSITE" id="PS00060">
    <property type="entry name" value="ADH_IRON_2"/>
    <property type="match status" value="1"/>
</dbReference>
<dbReference type="InterPro" id="IPR001670">
    <property type="entry name" value="ADH_Fe/GldA"/>
</dbReference>
<dbReference type="InterPro" id="IPR012079">
    <property type="entry name" value="Bifunc_Ald-ADH"/>
</dbReference>
<dbReference type="FunFam" id="1.20.1090.10:FF:000001">
    <property type="entry name" value="Aldehyde-alcohol dehydrogenase"/>
    <property type="match status" value="1"/>
</dbReference>
<evidence type="ECO:0000256" key="4">
    <source>
        <dbReference type="ARBA" id="ARBA00023004"/>
    </source>
</evidence>
<keyword evidence="6" id="KW-0511">Multifunctional enzyme</keyword>
<dbReference type="Pfam" id="PF00465">
    <property type="entry name" value="Fe-ADH"/>
    <property type="match status" value="1"/>
</dbReference>
<keyword evidence="5" id="KW-0520">NAD</keyword>
<dbReference type="InterPro" id="IPR018211">
    <property type="entry name" value="ADH_Fe_CS"/>
</dbReference>
<dbReference type="CDD" id="cd07122">
    <property type="entry name" value="ALDH_F20_ACDH"/>
    <property type="match status" value="1"/>
</dbReference>
<dbReference type="CDD" id="cd08178">
    <property type="entry name" value="AAD_C"/>
    <property type="match status" value="1"/>
</dbReference>
<feature type="domain" description="Aldehyde dehydrogenase" evidence="10">
    <location>
        <begin position="113"/>
        <end position="372"/>
    </location>
</feature>
<feature type="compositionally biased region" description="Basic and acidic residues" evidence="9">
    <location>
        <begin position="40"/>
        <end position="91"/>
    </location>
</feature>
<dbReference type="InterPro" id="IPR015590">
    <property type="entry name" value="Aldehyde_DH_dom"/>
</dbReference>
<feature type="domain" description="Fe-containing alcohol dehydrogenase-like C-terminal" evidence="12">
    <location>
        <begin position="759"/>
        <end position="971"/>
    </location>
</feature>
<evidence type="ECO:0000256" key="5">
    <source>
        <dbReference type="ARBA" id="ARBA00023027"/>
    </source>
</evidence>
<proteinExistence type="inferred from homology"/>
<keyword evidence="3" id="KW-0560">Oxidoreductase</keyword>
<comment type="cofactor">
    <cofactor evidence="1">
        <name>Fe(2+)</name>
        <dbReference type="ChEBI" id="CHEBI:29033"/>
    </cofactor>
</comment>
<dbReference type="GO" id="GO:0016620">
    <property type="term" value="F:oxidoreductase activity, acting on the aldehyde or oxo group of donors, NAD or NADP as acceptor"/>
    <property type="evidence" value="ECO:0007669"/>
    <property type="project" value="InterPro"/>
</dbReference>
<dbReference type="Proteomes" id="UP000239209">
    <property type="component" value="Unassembled WGS sequence"/>
</dbReference>
<dbReference type="InterPro" id="IPR016163">
    <property type="entry name" value="Ald_DH_C"/>
</dbReference>
<dbReference type="EC" id="1.1.1.1" evidence="2"/>
<dbReference type="FunFam" id="3.40.50.1970:FF:000002">
    <property type="entry name" value="Aldehyde-alcohol dehydrogenase"/>
    <property type="match status" value="1"/>
</dbReference>
<dbReference type="EMBL" id="PVZG01000009">
    <property type="protein sequence ID" value="PRY28119.1"/>
    <property type="molecule type" value="Genomic_DNA"/>
</dbReference>
<comment type="similarity">
    <text evidence="7">In the N-terminal section; belongs to the aldehyde dehydrogenase family.</text>
</comment>
<dbReference type="Gene3D" id="3.40.50.1970">
    <property type="match status" value="1"/>
</dbReference>
<dbReference type="RefSeq" id="WP_281260478.1">
    <property type="nucleotide sequence ID" value="NZ_PVZG01000009.1"/>
</dbReference>
<evidence type="ECO:0000259" key="12">
    <source>
        <dbReference type="Pfam" id="PF25137"/>
    </source>
</evidence>
<dbReference type="GO" id="GO:0046872">
    <property type="term" value="F:metal ion binding"/>
    <property type="evidence" value="ECO:0007669"/>
    <property type="project" value="InterPro"/>
</dbReference>
<evidence type="ECO:0000256" key="1">
    <source>
        <dbReference type="ARBA" id="ARBA00001954"/>
    </source>
</evidence>
<keyword evidence="14" id="KW-1185">Reference proteome</keyword>
<dbReference type="Gene3D" id="1.20.1090.10">
    <property type="entry name" value="Dehydroquinate synthase-like - alpha domain"/>
    <property type="match status" value="1"/>
</dbReference>
<dbReference type="AlphaFoldDB" id="A0A2T0S3Y0"/>
<evidence type="ECO:0000256" key="3">
    <source>
        <dbReference type="ARBA" id="ARBA00023002"/>
    </source>
</evidence>
<feature type="domain" description="Alcohol dehydrogenase iron-type/glycerol dehydrogenase GldA" evidence="11">
    <location>
        <begin position="570"/>
        <end position="748"/>
    </location>
</feature>
<keyword evidence="4" id="KW-0408">Iron</keyword>
<dbReference type="InterPro" id="IPR039697">
    <property type="entry name" value="Alcohol_dehydrogenase_Fe"/>
</dbReference>
<accession>A0A2T0S3Y0</accession>
<evidence type="ECO:0000256" key="7">
    <source>
        <dbReference type="ARBA" id="ARBA00035641"/>
    </source>
</evidence>
<name>A0A2T0S3Y0_9ACTN</name>
<dbReference type="PANTHER" id="PTHR11496">
    <property type="entry name" value="ALCOHOL DEHYDROGENASE"/>
    <property type="match status" value="1"/>
</dbReference>
<comment type="caution">
    <text evidence="13">The sequence shown here is derived from an EMBL/GenBank/DDBJ whole genome shotgun (WGS) entry which is preliminary data.</text>
</comment>
<evidence type="ECO:0000256" key="6">
    <source>
        <dbReference type="ARBA" id="ARBA00023268"/>
    </source>
</evidence>
<dbReference type="InterPro" id="IPR034789">
    <property type="entry name" value="AAD_C"/>
</dbReference>
<evidence type="ECO:0000256" key="9">
    <source>
        <dbReference type="SAM" id="MobiDB-lite"/>
    </source>
</evidence>
<organism evidence="13 14">
    <name type="scientific">Pseudosporangium ferrugineum</name>
    <dbReference type="NCBI Taxonomy" id="439699"/>
    <lineage>
        <taxon>Bacteria</taxon>
        <taxon>Bacillati</taxon>
        <taxon>Actinomycetota</taxon>
        <taxon>Actinomycetes</taxon>
        <taxon>Micromonosporales</taxon>
        <taxon>Micromonosporaceae</taxon>
        <taxon>Pseudosporangium</taxon>
    </lineage>
</organism>
<reference evidence="13 14" key="1">
    <citation type="submission" date="2018-03" db="EMBL/GenBank/DDBJ databases">
        <title>Genomic Encyclopedia of Archaeal and Bacterial Type Strains, Phase II (KMG-II): from individual species to whole genera.</title>
        <authorList>
            <person name="Goeker M."/>
        </authorList>
    </citation>
    <scope>NUCLEOTIDE SEQUENCE [LARGE SCALE GENOMIC DNA]</scope>
    <source>
        <strain evidence="13 14">DSM 45348</strain>
    </source>
</reference>
<dbReference type="PANTHER" id="PTHR11496:SF83">
    <property type="entry name" value="HYDROXYACID-OXOACID TRANSHYDROGENASE, MITOCHONDRIAL"/>
    <property type="match status" value="1"/>
</dbReference>
<evidence type="ECO:0000313" key="13">
    <source>
        <dbReference type="EMBL" id="PRY28119.1"/>
    </source>
</evidence>
<dbReference type="SUPFAM" id="SSF53720">
    <property type="entry name" value="ALDH-like"/>
    <property type="match status" value="1"/>
</dbReference>
<comment type="similarity">
    <text evidence="8">In the C-terminal section; belongs to the iron-containing alcohol dehydrogenase family.</text>
</comment>
<dbReference type="PROSITE" id="PS00913">
    <property type="entry name" value="ADH_IRON_1"/>
    <property type="match status" value="1"/>
</dbReference>
<protein>
    <recommendedName>
        <fullName evidence="2">alcohol dehydrogenase</fullName>
        <ecNumber evidence="2">1.1.1.1</ecNumber>
    </recommendedName>
</protein>
<sequence length="976" mass="103895">MTQTQATQAGVPREVTAETPVTGARAEAPVETSAGKRAKKPAEKPPAKKTETQEAKAAEKPAAEKPAAEKPAGKKAEKPVAEKPAGKKAEAPEAEPAGKTAGQVDGKPAGTAVDAAVDALVVAAEKALVDFGAYTQEQVDHIVAKASVAALNRHGALAQLAVDETGRGVFEDKAVKNMFAAEHVTHHMTGLKTVGVIGRDEVEGIVEIADPVGVLCGLTPVTNPTSTVIFKALLALKTRNPIIFAFHPNAQRCSAEAARVVRDAAVTAGAPENCVQWVEQPSLEATRALMHHDGVSVILATGGNAMVRAAYSAGKPALGVGAGNVPAYVHATADVGRAVHDIVLSKTFDNGMICASEQAVILDESIADEALGGFRRLHAYLATPEEKELLERFIFPPDGAGKDCVGAKLNSSVVGRSAEWIAAQAGFTVPPDTSVLLAEIGSVGPAEPLSREKLCPVLAVLRAGTEEQGFRYAEQMVEFHGLGHSAVIHARDAAVSEEYGLRVKAVRVIWNAPASQGGIGNIYNAYLPSLTLGCGSYGRTSVSNNVSAVNLLNIKRIARRTNNLQWFKVPSKTFFEPHAIRYLRDMPDVQRVTIVADPTMTRLGYVDRVSRVLRERPGPVTIQVIDDVEPEPSIGTVQRGAAVMRSFRPDTIIALGGGSPIDAAKVMWLLYEHPDVDFADMREKFFDVRKRAFRFPTLGKLAHLVCIPTTSGTGAEVTPFAVITDTATGQKYPLADYALTPSVAIVDPELTADLPPAVTADSGFDALTHATEAYVSVYANDYTDGLALHAIRLIFGNLENAVRNGAADPVAREKMHNAGTIAGMAFGNAFLGIVHAMAHTLGATFHIAHGRTNAILLPHVIRHNGTVPAKLTAWPKYERYVAPERFQDIARMLGLPADTPQQGVESYAAAVERLRTAVGIEPSFEALGIERDTFLSAVPQQAMNAYLDQCAPANPRMPMLTDLERLMKAAYFGESR</sequence>
<dbReference type="Gene3D" id="3.40.309.10">
    <property type="entry name" value="Aldehyde Dehydrogenase, Chain A, domain 2"/>
    <property type="match status" value="1"/>
</dbReference>
<dbReference type="Pfam" id="PF00171">
    <property type="entry name" value="Aldedh"/>
    <property type="match status" value="1"/>
</dbReference>
<gene>
    <name evidence="13" type="ORF">CLV70_109276</name>
</gene>
<dbReference type="NCBIfam" id="NF010378">
    <property type="entry name" value="PRK13805.1"/>
    <property type="match status" value="1"/>
</dbReference>
<dbReference type="InterPro" id="IPR016161">
    <property type="entry name" value="Ald_DH/histidinol_DH"/>
</dbReference>
<evidence type="ECO:0000256" key="2">
    <source>
        <dbReference type="ARBA" id="ARBA00013190"/>
    </source>
</evidence>
<evidence type="ECO:0000256" key="8">
    <source>
        <dbReference type="ARBA" id="ARBA00035645"/>
    </source>
</evidence>
<feature type="region of interest" description="Disordered" evidence="9">
    <location>
        <begin position="1"/>
        <end position="106"/>
    </location>
</feature>
<dbReference type="GO" id="GO:0004022">
    <property type="term" value="F:alcohol dehydrogenase (NAD+) activity"/>
    <property type="evidence" value="ECO:0007669"/>
    <property type="project" value="InterPro"/>
</dbReference>
<dbReference type="Gene3D" id="3.40.605.10">
    <property type="entry name" value="Aldehyde Dehydrogenase, Chain A, domain 1"/>
    <property type="match status" value="1"/>
</dbReference>
<dbReference type="SUPFAM" id="SSF56796">
    <property type="entry name" value="Dehydroquinate synthase-like"/>
    <property type="match status" value="1"/>
</dbReference>
<evidence type="ECO:0000313" key="14">
    <source>
        <dbReference type="Proteomes" id="UP000239209"/>
    </source>
</evidence>
<dbReference type="InterPro" id="IPR056798">
    <property type="entry name" value="ADH_Fe_C"/>
</dbReference>
<dbReference type="InterPro" id="IPR016162">
    <property type="entry name" value="Ald_DH_N"/>
</dbReference>
<evidence type="ECO:0000259" key="10">
    <source>
        <dbReference type="Pfam" id="PF00171"/>
    </source>
</evidence>